<dbReference type="PATRIC" id="fig|1239307.3.peg.880"/>
<dbReference type="InterPro" id="IPR036291">
    <property type="entry name" value="NAD(P)-bd_dom_sf"/>
</dbReference>
<reference evidence="1 2" key="1">
    <citation type="journal article" date="2014" name="Genome Biol. Evol.">
        <title>Genome degeneration and adaptation in a nascent stage of symbiosis.</title>
        <authorList>
            <person name="Oakeson K.F."/>
            <person name="Gil R."/>
            <person name="Clayton A.L."/>
            <person name="Dunn D.M."/>
            <person name="von Niederhausern A.C."/>
            <person name="Hamil C."/>
            <person name="Aoyagi A."/>
            <person name="Duval B."/>
            <person name="Baca A."/>
            <person name="Silva F.J."/>
            <person name="Vallier A."/>
            <person name="Jackson D.G."/>
            <person name="Latorre A."/>
            <person name="Weiss R.B."/>
            <person name="Heddi A."/>
            <person name="Moya A."/>
            <person name="Dale C."/>
        </authorList>
    </citation>
    <scope>NUCLEOTIDE SEQUENCE [LARGE SCALE GENOMIC DNA]</scope>
    <source>
        <strain evidence="1 2">HS1</strain>
    </source>
</reference>
<name>W0HQ18_9GAMM</name>
<dbReference type="Gene3D" id="3.40.50.720">
    <property type="entry name" value="NAD(P)-binding Rossmann-like Domain"/>
    <property type="match status" value="1"/>
</dbReference>
<protein>
    <submittedName>
        <fullName evidence="1">Ornithine cyclodeaminase/mu-crystallin family protein</fullName>
    </submittedName>
</protein>
<dbReference type="PANTHER" id="PTHR13812:SF19">
    <property type="entry name" value="KETIMINE REDUCTASE MU-CRYSTALLIN"/>
    <property type="match status" value="1"/>
</dbReference>
<dbReference type="EMBL" id="CP006569">
    <property type="protein sequence ID" value="AHF75904.1"/>
    <property type="molecule type" value="Genomic_DNA"/>
</dbReference>
<dbReference type="Pfam" id="PF02423">
    <property type="entry name" value="OCD_Mu_crystall"/>
    <property type="match status" value="1"/>
</dbReference>
<dbReference type="SUPFAM" id="SSF51735">
    <property type="entry name" value="NAD(P)-binding Rossmann-fold domains"/>
    <property type="match status" value="1"/>
</dbReference>
<dbReference type="KEGG" id="sod:Sant_0821"/>
<dbReference type="AlphaFoldDB" id="W0HQ18"/>
<dbReference type="OrthoDB" id="9809203at2"/>
<dbReference type="HOGENOM" id="CLU_042088_1_1_6"/>
<organism evidence="1 2">
    <name type="scientific">Sodalis praecaptivus</name>
    <dbReference type="NCBI Taxonomy" id="1239307"/>
    <lineage>
        <taxon>Bacteria</taxon>
        <taxon>Pseudomonadati</taxon>
        <taxon>Pseudomonadota</taxon>
        <taxon>Gammaproteobacteria</taxon>
        <taxon>Enterobacterales</taxon>
        <taxon>Bruguierivoracaceae</taxon>
        <taxon>Sodalis</taxon>
    </lineage>
</organism>
<dbReference type="GO" id="GO:0005737">
    <property type="term" value="C:cytoplasm"/>
    <property type="evidence" value="ECO:0007669"/>
    <property type="project" value="TreeGrafter"/>
</dbReference>
<dbReference type="PIRSF" id="PIRSF001439">
    <property type="entry name" value="CryM"/>
    <property type="match status" value="1"/>
</dbReference>
<gene>
    <name evidence="1" type="ORF">Sant_0821</name>
</gene>
<dbReference type="RefSeq" id="WP_025421037.1">
    <property type="nucleotide sequence ID" value="NZ_CP006569.1"/>
</dbReference>
<evidence type="ECO:0000313" key="1">
    <source>
        <dbReference type="EMBL" id="AHF75904.1"/>
    </source>
</evidence>
<dbReference type="InterPro" id="IPR023401">
    <property type="entry name" value="ODC_N"/>
</dbReference>
<proteinExistence type="predicted"/>
<keyword evidence="2" id="KW-1185">Reference proteome</keyword>
<evidence type="ECO:0000313" key="2">
    <source>
        <dbReference type="Proteomes" id="UP000019028"/>
    </source>
</evidence>
<dbReference type="InterPro" id="IPR003462">
    <property type="entry name" value="ODC_Mu_crystall"/>
</dbReference>
<dbReference type="Proteomes" id="UP000019028">
    <property type="component" value="Chromosome"/>
</dbReference>
<sequence length="322" mass="33965">MIPPSARGAFHLPLLPLGDDILPLAAFLREHYRGPHRARAQVPPRGLILRQAPFAAFGVMPAFCPHHRLFTAKVATFAPGNGAGPAVNAILCVFDGVSGQPLTLLEGTQLTNYKCAAISAMVTDFCAVDNARVLAVIGSGVQAWQQVRAVMAVRAIAELRLFSPNGAHVADFANRVRQRWPGHLTLVCPGSAAQAVRGADIVCTATTCATPLFPPEVVAPHAHINCMGAHTPDSREIPPALLARALVVVEDRQTAVNEAGEIHAGALEFAQLLSLPSADVKARLSVFSSTGHGYLDLLTVAFVLRDRRVCGGPGASVREATA</sequence>
<dbReference type="PANTHER" id="PTHR13812">
    <property type="entry name" value="KETIMINE REDUCTASE MU-CRYSTALLIN"/>
    <property type="match status" value="1"/>
</dbReference>
<dbReference type="Gene3D" id="3.30.1780.10">
    <property type="entry name" value="ornithine cyclodeaminase, domain 1"/>
    <property type="match status" value="1"/>
</dbReference>
<accession>W0HQ18</accession>